<proteinExistence type="predicted"/>
<evidence type="ECO:0000256" key="1">
    <source>
        <dbReference type="SAM" id="Phobius"/>
    </source>
</evidence>
<protein>
    <recommendedName>
        <fullName evidence="4">DUF4352 domain-containing protein</fullName>
    </recommendedName>
</protein>
<dbReference type="AlphaFoldDB" id="A0A1F8H8G1"/>
<sequence>MNTKIFVGIGAVIIAIVVAIWFLPSAEVPGPSVSPQALAEQTKQAGEIAIKVVPIDISQDALVWQFKVVLDTHSGELNQDMVAIAVLVGDNQQKPALVWQEESLPAGRQAPSGHHREGVLEFTPITPRPRTVELRMSGLGSVTQVFTWDL</sequence>
<evidence type="ECO:0000313" key="3">
    <source>
        <dbReference type="Proteomes" id="UP000178155"/>
    </source>
</evidence>
<evidence type="ECO:0008006" key="4">
    <source>
        <dbReference type="Google" id="ProtNLM"/>
    </source>
</evidence>
<dbReference type="EMBL" id="MGKW01000023">
    <property type="protein sequence ID" value="OGN33824.1"/>
    <property type="molecule type" value="Genomic_DNA"/>
</dbReference>
<feature type="transmembrane region" description="Helical" evidence="1">
    <location>
        <begin position="5"/>
        <end position="23"/>
    </location>
</feature>
<keyword evidence="1" id="KW-1133">Transmembrane helix</keyword>
<reference evidence="2 3" key="1">
    <citation type="journal article" date="2016" name="Nat. Commun.">
        <title>Thousands of microbial genomes shed light on interconnected biogeochemical processes in an aquifer system.</title>
        <authorList>
            <person name="Anantharaman K."/>
            <person name="Brown C.T."/>
            <person name="Hug L.A."/>
            <person name="Sharon I."/>
            <person name="Castelle C.J."/>
            <person name="Probst A.J."/>
            <person name="Thomas B.C."/>
            <person name="Singh A."/>
            <person name="Wilkins M.J."/>
            <person name="Karaoz U."/>
            <person name="Brodie E.L."/>
            <person name="Williams K.H."/>
            <person name="Hubbard S.S."/>
            <person name="Banfield J.F."/>
        </authorList>
    </citation>
    <scope>NUCLEOTIDE SEQUENCE [LARGE SCALE GENOMIC DNA]</scope>
</reference>
<accession>A0A1F8H8G1</accession>
<keyword evidence="1" id="KW-0472">Membrane</keyword>
<name>A0A1F8H8G1_9BACT</name>
<comment type="caution">
    <text evidence="2">The sequence shown here is derived from an EMBL/GenBank/DDBJ whole genome shotgun (WGS) entry which is preliminary data.</text>
</comment>
<organism evidence="2 3">
    <name type="scientific">Candidatus Yanofskybacteria bacterium RIFCSPLOWO2_02_FULL_47_9b</name>
    <dbReference type="NCBI Taxonomy" id="1802708"/>
    <lineage>
        <taxon>Bacteria</taxon>
        <taxon>Candidatus Yanofskyibacteriota</taxon>
    </lineage>
</organism>
<evidence type="ECO:0000313" key="2">
    <source>
        <dbReference type="EMBL" id="OGN33824.1"/>
    </source>
</evidence>
<keyword evidence="1" id="KW-0812">Transmembrane</keyword>
<dbReference type="Proteomes" id="UP000178155">
    <property type="component" value="Unassembled WGS sequence"/>
</dbReference>
<gene>
    <name evidence="2" type="ORF">A3I39_01145</name>
</gene>